<organism evidence="5 6">
    <name type="scientific">Sporolactobacillus laevolacticus DSM 442</name>
    <dbReference type="NCBI Taxonomy" id="1395513"/>
    <lineage>
        <taxon>Bacteria</taxon>
        <taxon>Bacillati</taxon>
        <taxon>Bacillota</taxon>
        <taxon>Bacilli</taxon>
        <taxon>Bacillales</taxon>
        <taxon>Sporolactobacillaceae</taxon>
        <taxon>Sporolactobacillus</taxon>
    </lineage>
</organism>
<sequence length="152" mass="17450">MGYIEELRSLVGHRPLILVGSVVLICDNQGRVLMQKRKFPKGYWGLPGGLMELGESAEDTAVREVFEETGLNINQLKLFRVYSGMKKMSVAENGDQYYPVTISYVTKTYDGEWAIDPAESETFEFRSRDNLPEHILRNHKRILNDFLSIQSF</sequence>
<dbReference type="InterPro" id="IPR000086">
    <property type="entry name" value="NUDIX_hydrolase_dom"/>
</dbReference>
<dbReference type="STRING" id="1395513.P343_10380"/>
<dbReference type="AlphaFoldDB" id="V6IWN0"/>
<reference evidence="5 6" key="1">
    <citation type="journal article" date="2013" name="Genome Announc.">
        <title>Genome Sequence of Sporolactobacillus laevolacticus DSM442, an Efficient Polymer-Grade D-Lactate Producer from Agricultural Waste Cottonseed as a Nitrogen Source.</title>
        <authorList>
            <person name="Wang H."/>
            <person name="Wang L."/>
            <person name="Ju J."/>
            <person name="Yu B."/>
            <person name="Ma Y."/>
        </authorList>
    </citation>
    <scope>NUCLEOTIDE SEQUENCE [LARGE SCALE GENOMIC DNA]</scope>
    <source>
        <strain evidence="5 6">DSM 442</strain>
    </source>
</reference>
<dbReference type="PATRIC" id="fig|1395513.3.peg.2092"/>
<dbReference type="PROSITE" id="PS00893">
    <property type="entry name" value="NUDIX_BOX"/>
    <property type="match status" value="1"/>
</dbReference>
<comment type="similarity">
    <text evidence="3">Belongs to the Nudix hydrolase family.</text>
</comment>
<evidence type="ECO:0000313" key="5">
    <source>
        <dbReference type="EMBL" id="EST11662.1"/>
    </source>
</evidence>
<dbReference type="Pfam" id="PF00293">
    <property type="entry name" value="NUDIX"/>
    <property type="match status" value="1"/>
</dbReference>
<evidence type="ECO:0000256" key="3">
    <source>
        <dbReference type="RuleBase" id="RU003476"/>
    </source>
</evidence>
<dbReference type="RefSeq" id="WP_023510326.1">
    <property type="nucleotide sequence ID" value="NZ_AWTC01000009.1"/>
</dbReference>
<keyword evidence="2 3" id="KW-0378">Hydrolase</keyword>
<dbReference type="GO" id="GO:0016787">
    <property type="term" value="F:hydrolase activity"/>
    <property type="evidence" value="ECO:0007669"/>
    <property type="project" value="UniProtKB-KW"/>
</dbReference>
<proteinExistence type="inferred from homology"/>
<dbReference type="EMBL" id="AWTC01000009">
    <property type="protein sequence ID" value="EST11662.1"/>
    <property type="molecule type" value="Genomic_DNA"/>
</dbReference>
<dbReference type="PRINTS" id="PR00502">
    <property type="entry name" value="NUDIXFAMILY"/>
</dbReference>
<dbReference type="PROSITE" id="PS51462">
    <property type="entry name" value="NUDIX"/>
    <property type="match status" value="1"/>
</dbReference>
<dbReference type="InterPro" id="IPR015797">
    <property type="entry name" value="NUDIX_hydrolase-like_dom_sf"/>
</dbReference>
<dbReference type="Proteomes" id="UP000018296">
    <property type="component" value="Unassembled WGS sequence"/>
</dbReference>
<dbReference type="Gene3D" id="3.90.79.10">
    <property type="entry name" value="Nucleoside Triphosphate Pyrophosphohydrolase"/>
    <property type="match status" value="1"/>
</dbReference>
<evidence type="ECO:0000256" key="1">
    <source>
        <dbReference type="ARBA" id="ARBA00001946"/>
    </source>
</evidence>
<gene>
    <name evidence="5" type="ORF">P343_10380</name>
</gene>
<name>V6IWN0_9BACL</name>
<dbReference type="SUPFAM" id="SSF55811">
    <property type="entry name" value="Nudix"/>
    <property type="match status" value="1"/>
</dbReference>
<keyword evidence="6" id="KW-1185">Reference proteome</keyword>
<feature type="domain" description="Nudix hydrolase" evidence="4">
    <location>
        <begin position="15"/>
        <end position="149"/>
    </location>
</feature>
<dbReference type="CDD" id="cd04677">
    <property type="entry name" value="NUDIX_Hydrolase"/>
    <property type="match status" value="1"/>
</dbReference>
<evidence type="ECO:0000259" key="4">
    <source>
        <dbReference type="PROSITE" id="PS51462"/>
    </source>
</evidence>
<dbReference type="InterPro" id="IPR020476">
    <property type="entry name" value="Nudix_hydrolase"/>
</dbReference>
<dbReference type="PANTHER" id="PTHR43046:SF2">
    <property type="entry name" value="8-OXO-DGTP DIPHOSPHATASE-RELATED"/>
    <property type="match status" value="1"/>
</dbReference>
<dbReference type="OrthoDB" id="9787476at2"/>
<evidence type="ECO:0000313" key="6">
    <source>
        <dbReference type="Proteomes" id="UP000018296"/>
    </source>
</evidence>
<comment type="caution">
    <text evidence="5">The sequence shown here is derived from an EMBL/GenBank/DDBJ whole genome shotgun (WGS) entry which is preliminary data.</text>
</comment>
<dbReference type="InterPro" id="IPR020084">
    <property type="entry name" value="NUDIX_hydrolase_CS"/>
</dbReference>
<protein>
    <submittedName>
        <fullName evidence="5">DNA mismatch repair protein MutT</fullName>
    </submittedName>
</protein>
<dbReference type="PANTHER" id="PTHR43046">
    <property type="entry name" value="GDP-MANNOSE MANNOSYL HYDROLASE"/>
    <property type="match status" value="1"/>
</dbReference>
<dbReference type="eggNOG" id="COG1051">
    <property type="taxonomic scope" value="Bacteria"/>
</dbReference>
<accession>V6IWN0</accession>
<evidence type="ECO:0000256" key="2">
    <source>
        <dbReference type="ARBA" id="ARBA00022801"/>
    </source>
</evidence>
<comment type="cofactor">
    <cofactor evidence="1">
        <name>Mg(2+)</name>
        <dbReference type="ChEBI" id="CHEBI:18420"/>
    </cofactor>
</comment>